<sequence>MAILGRDTKTFGLAVLAEFLTKYPLLGNPMHYTLDFPDPSIDIVPLFRITLDTEAWEIHIFFEPQSQDVVAYKYEYIMSIPEIDAEAFGLALLDEFQTKHP</sequence>
<comment type="caution">
    <text evidence="1">The sequence shown here is derived from an EMBL/GenBank/DDBJ whole genome shotgun (WGS) entry which is preliminary data.</text>
</comment>
<name>A0AAV4REK6_9ARAC</name>
<dbReference type="Proteomes" id="UP001054837">
    <property type="component" value="Unassembled WGS sequence"/>
</dbReference>
<dbReference type="EMBL" id="BPLQ01006080">
    <property type="protein sequence ID" value="GIY19915.1"/>
    <property type="molecule type" value="Genomic_DNA"/>
</dbReference>
<dbReference type="AlphaFoldDB" id="A0AAV4REK6"/>
<accession>A0AAV4REK6</accession>
<gene>
    <name evidence="1" type="ORF">CDAR_5761</name>
</gene>
<keyword evidence="2" id="KW-1185">Reference proteome</keyword>
<reference evidence="1 2" key="1">
    <citation type="submission" date="2021-06" db="EMBL/GenBank/DDBJ databases">
        <title>Caerostris darwini draft genome.</title>
        <authorList>
            <person name="Kono N."/>
            <person name="Arakawa K."/>
        </authorList>
    </citation>
    <scope>NUCLEOTIDE SEQUENCE [LARGE SCALE GENOMIC DNA]</scope>
</reference>
<organism evidence="1 2">
    <name type="scientific">Caerostris darwini</name>
    <dbReference type="NCBI Taxonomy" id="1538125"/>
    <lineage>
        <taxon>Eukaryota</taxon>
        <taxon>Metazoa</taxon>
        <taxon>Ecdysozoa</taxon>
        <taxon>Arthropoda</taxon>
        <taxon>Chelicerata</taxon>
        <taxon>Arachnida</taxon>
        <taxon>Araneae</taxon>
        <taxon>Araneomorphae</taxon>
        <taxon>Entelegynae</taxon>
        <taxon>Araneoidea</taxon>
        <taxon>Araneidae</taxon>
        <taxon>Caerostris</taxon>
    </lineage>
</organism>
<protein>
    <submittedName>
        <fullName evidence="1">Uncharacterized protein</fullName>
    </submittedName>
</protein>
<proteinExistence type="predicted"/>
<evidence type="ECO:0000313" key="1">
    <source>
        <dbReference type="EMBL" id="GIY19915.1"/>
    </source>
</evidence>
<evidence type="ECO:0000313" key="2">
    <source>
        <dbReference type="Proteomes" id="UP001054837"/>
    </source>
</evidence>